<evidence type="ECO:0000313" key="6">
    <source>
        <dbReference type="Proteomes" id="UP000008514"/>
    </source>
</evidence>
<accession>K4IDJ1</accession>
<sequence length="522" mass="57083">MAGGKETPRQKMINMMYLVFIAMLALNMSREVLSAFGTINESLEDTNTNFEDKNDAALAGLAVKADESEEQFKEVFKNAQIVSTATSELFTYFAGLKEGMYNSVEDPKDYETMDKSSYANELFVKGEKLTPAGEEFLIKMRSYKDKMNQTLAGNTKYDVFLSTINDKFSGDPVSPDSGVKNAKVNYVRHHFVEYPLISSITKITALQNNLKVLENEILSSMLSGQLTQIASMDNYSTLLEQSRGAYYQGNIFDGSIVLGRTDSETVPNEVKLTLDGRRLVKGKDFTLEGGQVKLNVSAGSVGDHKIEGVLIFIQNGKNIPVSVDKSFSVIPKPNQAIVSADKMNVVYRGIENPITVSMPGVPENKVNASADGLRRIKGSQYMVKPTTGTELKINVTGEIEGEIIPSSAIFRIKSLPRPTPTVRGQIQEGAAIQMPKNALKISPIGATFENFDFDITPVVKQFTLSIPGQPSVVVNGSRMDSKAQGLLDLARAGDIIQIFDIKADVPGVNVKNMPAILVQLTN</sequence>
<protein>
    <submittedName>
        <fullName evidence="5">Gliding motility associated protein GldM</fullName>
    </submittedName>
</protein>
<dbReference type="OrthoDB" id="1490890at2"/>
<dbReference type="Pfam" id="PF12081">
    <property type="entry name" value="GldM_1st"/>
    <property type="match status" value="1"/>
</dbReference>
<evidence type="ECO:0000313" key="5">
    <source>
        <dbReference type="EMBL" id="AFU67943.1"/>
    </source>
</evidence>
<dbReference type="STRING" id="313595.P700755_000971"/>
<dbReference type="InterPro" id="IPR022719">
    <property type="entry name" value="Motility-assoc_prot_GldM_C"/>
</dbReference>
<dbReference type="HOGENOM" id="CLU_039600_0_0_10"/>
<dbReference type="InterPro" id="IPR022720">
    <property type="entry name" value="Motility-assoc_prot_GldM_N"/>
</dbReference>
<evidence type="ECO:0000259" key="3">
    <source>
        <dbReference type="Pfam" id="PF21601"/>
    </source>
</evidence>
<dbReference type="RefSeq" id="WP_015023556.1">
    <property type="nucleotide sequence ID" value="NC_018721.1"/>
</dbReference>
<proteinExistence type="predicted"/>
<organism evidence="5 6">
    <name type="scientific">Psychroflexus torquis (strain ATCC 700755 / CIP 106069 / ACAM 623)</name>
    <dbReference type="NCBI Taxonomy" id="313595"/>
    <lineage>
        <taxon>Bacteria</taxon>
        <taxon>Pseudomonadati</taxon>
        <taxon>Bacteroidota</taxon>
        <taxon>Flavobacteriia</taxon>
        <taxon>Flavobacteriales</taxon>
        <taxon>Flavobacteriaceae</taxon>
        <taxon>Psychroflexus</taxon>
    </lineage>
</organism>
<feature type="domain" description="Gliding motility-associated protein GldM N-terminal" evidence="2">
    <location>
        <begin position="31"/>
        <end position="223"/>
    </location>
</feature>
<reference evidence="5" key="1">
    <citation type="submission" date="2006-03" db="EMBL/GenBank/DDBJ databases">
        <authorList>
            <person name="Bowman J."/>
            <person name="Ferriera S."/>
            <person name="Johnson J."/>
            <person name="Kravitz S."/>
            <person name="Halpern A."/>
            <person name="Remington K."/>
            <person name="Beeson K."/>
            <person name="Tran B."/>
            <person name="Rogers Y.-H."/>
            <person name="Friedman R."/>
            <person name="Venter J.C."/>
        </authorList>
    </citation>
    <scope>NUCLEOTIDE SEQUENCE [LARGE SCALE GENOMIC DNA]</scope>
    <source>
        <strain evidence="5">ATCC 700755</strain>
    </source>
</reference>
<reference evidence="5" key="2">
    <citation type="submission" date="2012-09" db="EMBL/GenBank/DDBJ databases">
        <title>The complete sequence of Psychroflexus torquis an extreme psychrophile from sea-ice that is stimulated by light.</title>
        <authorList>
            <person name="Feng S."/>
            <person name="Powell S.M."/>
            <person name="Bowman J.P."/>
        </authorList>
    </citation>
    <scope>NUCLEOTIDE SEQUENCE [LARGE SCALE GENOMIC DNA]</scope>
    <source>
        <strain evidence="5">ATCC 700755</strain>
    </source>
</reference>
<dbReference type="eggNOG" id="ENOG502Z7S0">
    <property type="taxonomic scope" value="Bacteria"/>
</dbReference>
<gene>
    <name evidence="5" type="ordered locus">P700755_000971</name>
</gene>
<dbReference type="Pfam" id="PF21601">
    <property type="entry name" value="GldM_2nd"/>
    <property type="match status" value="1"/>
</dbReference>
<dbReference type="Pfam" id="PF21602">
    <property type="entry name" value="GldM_3rd"/>
    <property type="match status" value="1"/>
</dbReference>
<dbReference type="InterPro" id="IPR048406">
    <property type="entry name" value="GldM_Ig-like-2"/>
</dbReference>
<dbReference type="Proteomes" id="UP000008514">
    <property type="component" value="Chromosome"/>
</dbReference>
<evidence type="ECO:0000259" key="4">
    <source>
        <dbReference type="Pfam" id="PF21602"/>
    </source>
</evidence>
<dbReference type="InterPro" id="IPR048405">
    <property type="entry name" value="GldM_Ig-like-1"/>
</dbReference>
<name>K4IDJ1_PSYTT</name>
<feature type="domain" description="Gliding motility-associated protein GldM first immunoglobulin-like" evidence="3">
    <location>
        <begin position="228"/>
        <end position="331"/>
    </location>
</feature>
<dbReference type="EMBL" id="CP003879">
    <property type="protein sequence ID" value="AFU67943.1"/>
    <property type="molecule type" value="Genomic_DNA"/>
</dbReference>
<dbReference type="KEGG" id="ptq:P700755_000971"/>
<feature type="domain" description="Gliding motility-associated protein GldM second immunoglobulin-like" evidence="4">
    <location>
        <begin position="336"/>
        <end position="413"/>
    </location>
</feature>
<evidence type="ECO:0000259" key="1">
    <source>
        <dbReference type="Pfam" id="PF12080"/>
    </source>
</evidence>
<dbReference type="AlphaFoldDB" id="K4IDJ1"/>
<dbReference type="Pfam" id="PF12080">
    <property type="entry name" value="GldM_4th"/>
    <property type="match status" value="1"/>
</dbReference>
<keyword evidence="6" id="KW-1185">Reference proteome</keyword>
<feature type="domain" description="Gliding motility-associated protein GldM C-terminal" evidence="1">
    <location>
        <begin position="416"/>
        <end position="508"/>
    </location>
</feature>
<evidence type="ECO:0000259" key="2">
    <source>
        <dbReference type="Pfam" id="PF12081"/>
    </source>
</evidence>
<dbReference type="NCBIfam" id="TIGR03517">
    <property type="entry name" value="GldM_gliding"/>
    <property type="match status" value="1"/>
</dbReference>
<dbReference type="InterPro" id="IPR019859">
    <property type="entry name" value="Motility-assoc_prot_GldM"/>
</dbReference>